<dbReference type="Proteomes" id="UP000241769">
    <property type="component" value="Unassembled WGS sequence"/>
</dbReference>
<sequence length="312" mass="34313">MLLADTKRNTTLKAHPQAPVSHAIVACSEHTKAYKCFAENLQTDHRRQAFTTSSLKRTRMSAKISGGKLQKYIHTADFISYYATFTYATDQKCFSELLSKALSYAIILGALILKVPQIIKIVNAKSGEGLSVVSHVVELVGGLLTIVYSFRKDYAFSTYGEVILPVRLCISPSTDLIIIFLIYRYSSSSLAPAVLITAAYFGLGYVLMAEELIPISTLTAIQSGLNIPLLFLARVPQIYTIFKNGTAGQLAIITWILNLAGSTARVFTTFKETGDLLLTAAYALGAFFNFVIILQILWYGNKPAAQKKKKTN</sequence>
<gene>
    <name evidence="9" type="ORF">PROFUN_14970</name>
</gene>
<evidence type="ECO:0000256" key="3">
    <source>
        <dbReference type="ARBA" id="ARBA00022692"/>
    </source>
</evidence>
<keyword evidence="6 8" id="KW-0472">Membrane</keyword>
<dbReference type="InParanoid" id="A0A2P6MY54"/>
<feature type="transmembrane region" description="Helical" evidence="8">
    <location>
        <begin position="129"/>
        <end position="150"/>
    </location>
</feature>
<dbReference type="Gene3D" id="1.20.1280.290">
    <property type="match status" value="2"/>
</dbReference>
<dbReference type="InterPro" id="IPR016817">
    <property type="entry name" value="MannP-dilichol_defect-1"/>
</dbReference>
<dbReference type="PANTHER" id="PTHR12226:SF2">
    <property type="entry name" value="MANNOSE-P-DOLICHOL UTILIZATION DEFECT 1 PROTEIN"/>
    <property type="match status" value="1"/>
</dbReference>
<evidence type="ECO:0000256" key="4">
    <source>
        <dbReference type="ARBA" id="ARBA00022737"/>
    </source>
</evidence>
<name>A0A2P6MY54_9EUKA</name>
<evidence type="ECO:0000256" key="6">
    <source>
        <dbReference type="ARBA" id="ARBA00023136"/>
    </source>
</evidence>
<dbReference type="Pfam" id="PF04193">
    <property type="entry name" value="PQ-loop"/>
    <property type="match status" value="2"/>
</dbReference>
<accession>A0A2P6MY54</accession>
<keyword evidence="3 8" id="KW-0812">Transmembrane</keyword>
<dbReference type="InterPro" id="IPR006603">
    <property type="entry name" value="PQ-loop_rpt"/>
</dbReference>
<keyword evidence="4" id="KW-0677">Repeat</keyword>
<dbReference type="PROSITE" id="PS51257">
    <property type="entry name" value="PROKAR_LIPOPROTEIN"/>
    <property type="match status" value="1"/>
</dbReference>
<feature type="transmembrane region" description="Helical" evidence="8">
    <location>
        <begin position="101"/>
        <end position="122"/>
    </location>
</feature>
<dbReference type="AlphaFoldDB" id="A0A2P6MY54"/>
<dbReference type="STRING" id="1890364.A0A2P6MY54"/>
<evidence type="ECO:0000256" key="2">
    <source>
        <dbReference type="ARBA" id="ARBA00022448"/>
    </source>
</evidence>
<organism evidence="9 10">
    <name type="scientific">Planoprotostelium fungivorum</name>
    <dbReference type="NCBI Taxonomy" id="1890364"/>
    <lineage>
        <taxon>Eukaryota</taxon>
        <taxon>Amoebozoa</taxon>
        <taxon>Evosea</taxon>
        <taxon>Variosea</taxon>
        <taxon>Cavosteliida</taxon>
        <taxon>Cavosteliaceae</taxon>
        <taxon>Planoprotostelium</taxon>
    </lineage>
</organism>
<evidence type="ECO:0008006" key="11">
    <source>
        <dbReference type="Google" id="ProtNLM"/>
    </source>
</evidence>
<dbReference type="GO" id="GO:0016020">
    <property type="term" value="C:membrane"/>
    <property type="evidence" value="ECO:0007669"/>
    <property type="project" value="UniProtKB-SubCell"/>
</dbReference>
<keyword evidence="2" id="KW-0813">Transport</keyword>
<dbReference type="OrthoDB" id="271506at2759"/>
<dbReference type="PANTHER" id="PTHR12226">
    <property type="entry name" value="MANNOSE-P-DOLICHOL UTILIZATION DEFECT 1 LEC35 -RELATED"/>
    <property type="match status" value="1"/>
</dbReference>
<dbReference type="SMART" id="SM00679">
    <property type="entry name" value="CTNS"/>
    <property type="match status" value="2"/>
</dbReference>
<feature type="transmembrane region" description="Helical" evidence="8">
    <location>
        <begin position="190"/>
        <end position="207"/>
    </location>
</feature>
<comment type="subcellular location">
    <subcellularLocation>
        <location evidence="1">Membrane</location>
        <topology evidence="1">Multi-pass membrane protein</topology>
    </subcellularLocation>
</comment>
<dbReference type="EMBL" id="MDYQ01000310">
    <property type="protein sequence ID" value="PRP76644.1"/>
    <property type="molecule type" value="Genomic_DNA"/>
</dbReference>
<comment type="caution">
    <text evidence="9">The sequence shown here is derived from an EMBL/GenBank/DDBJ whole genome shotgun (WGS) entry which is preliminary data.</text>
</comment>
<feature type="transmembrane region" description="Helical" evidence="8">
    <location>
        <begin position="213"/>
        <end position="235"/>
    </location>
</feature>
<protein>
    <recommendedName>
        <fullName evidence="11">Mannose-P-dolichol utilization defect 1 protein homolog</fullName>
    </recommendedName>
</protein>
<proteinExistence type="inferred from homology"/>
<evidence type="ECO:0000313" key="9">
    <source>
        <dbReference type="EMBL" id="PRP76644.1"/>
    </source>
</evidence>
<keyword evidence="10" id="KW-1185">Reference proteome</keyword>
<evidence type="ECO:0000313" key="10">
    <source>
        <dbReference type="Proteomes" id="UP000241769"/>
    </source>
</evidence>
<feature type="transmembrane region" description="Helical" evidence="8">
    <location>
        <begin position="247"/>
        <end position="267"/>
    </location>
</feature>
<evidence type="ECO:0000256" key="1">
    <source>
        <dbReference type="ARBA" id="ARBA00004141"/>
    </source>
</evidence>
<evidence type="ECO:0000256" key="7">
    <source>
        <dbReference type="ARBA" id="ARBA00038475"/>
    </source>
</evidence>
<feature type="transmembrane region" description="Helical" evidence="8">
    <location>
        <begin position="279"/>
        <end position="300"/>
    </location>
</feature>
<keyword evidence="5 8" id="KW-1133">Transmembrane helix</keyword>
<evidence type="ECO:0000256" key="5">
    <source>
        <dbReference type="ARBA" id="ARBA00022989"/>
    </source>
</evidence>
<reference evidence="9 10" key="1">
    <citation type="journal article" date="2018" name="Genome Biol. Evol.">
        <title>Multiple Roots of Fruiting Body Formation in Amoebozoa.</title>
        <authorList>
            <person name="Hillmann F."/>
            <person name="Forbes G."/>
            <person name="Novohradska S."/>
            <person name="Ferling I."/>
            <person name="Riege K."/>
            <person name="Groth M."/>
            <person name="Westermann M."/>
            <person name="Marz M."/>
            <person name="Spaller T."/>
            <person name="Winckler T."/>
            <person name="Schaap P."/>
            <person name="Glockner G."/>
        </authorList>
    </citation>
    <scope>NUCLEOTIDE SEQUENCE [LARGE SCALE GENOMIC DNA]</scope>
    <source>
        <strain evidence="9 10">Jena</strain>
    </source>
</reference>
<evidence type="ECO:0000256" key="8">
    <source>
        <dbReference type="SAM" id="Phobius"/>
    </source>
</evidence>
<dbReference type="FunCoup" id="A0A2P6MY54">
    <property type="interactions" value="208"/>
</dbReference>
<comment type="similarity">
    <text evidence="7">Belongs to the MPDU1 (TC 2.A.43.3) family.</text>
</comment>